<reference evidence="2 3" key="1">
    <citation type="submission" date="2022-01" db="EMBL/GenBank/DDBJ databases">
        <authorList>
            <person name="Xiong W."/>
            <person name="Schranz E."/>
        </authorList>
    </citation>
    <scope>NUCLEOTIDE SEQUENCE [LARGE SCALE GENOMIC DNA]</scope>
</reference>
<name>A0AAU9NFL3_9ASTR</name>
<dbReference type="Proteomes" id="UP001157418">
    <property type="component" value="Unassembled WGS sequence"/>
</dbReference>
<feature type="compositionally biased region" description="Acidic residues" evidence="1">
    <location>
        <begin position="17"/>
        <end position="26"/>
    </location>
</feature>
<protein>
    <submittedName>
        <fullName evidence="2">Uncharacterized protein</fullName>
    </submittedName>
</protein>
<evidence type="ECO:0000313" key="2">
    <source>
        <dbReference type="EMBL" id="CAH1436441.1"/>
    </source>
</evidence>
<dbReference type="AlphaFoldDB" id="A0AAU9NFL3"/>
<sequence>MKSQHNGEDENTNSVEENADMDAEEEKQEKNGDADVDEQKKDANTFFVKLPGRTDNEIKNQSDDSVQVYQFTLQTLNDNTWAHSQTEIHHHHMPNNNFQIPALELKNLGYLPQASWISPEPIFSIFPSYSRFHILPKESEDPIHHVPSMMENIGLLEAVLYESQTLKTSNSKNSNSNSNDAACSSDDDWDWEAYGDPMSPLGHSAVSVFTEYTHSMNIMINPSRQFQ</sequence>
<accession>A0AAU9NFL3</accession>
<feature type="compositionally biased region" description="Basic and acidic residues" evidence="1">
    <location>
        <begin position="27"/>
        <end position="43"/>
    </location>
</feature>
<organism evidence="2 3">
    <name type="scientific">Lactuca virosa</name>
    <dbReference type="NCBI Taxonomy" id="75947"/>
    <lineage>
        <taxon>Eukaryota</taxon>
        <taxon>Viridiplantae</taxon>
        <taxon>Streptophyta</taxon>
        <taxon>Embryophyta</taxon>
        <taxon>Tracheophyta</taxon>
        <taxon>Spermatophyta</taxon>
        <taxon>Magnoliopsida</taxon>
        <taxon>eudicotyledons</taxon>
        <taxon>Gunneridae</taxon>
        <taxon>Pentapetalae</taxon>
        <taxon>asterids</taxon>
        <taxon>campanulids</taxon>
        <taxon>Asterales</taxon>
        <taxon>Asteraceae</taxon>
        <taxon>Cichorioideae</taxon>
        <taxon>Cichorieae</taxon>
        <taxon>Lactucinae</taxon>
        <taxon>Lactuca</taxon>
    </lineage>
</organism>
<dbReference type="EMBL" id="CAKMRJ010004445">
    <property type="protein sequence ID" value="CAH1436441.1"/>
    <property type="molecule type" value="Genomic_DNA"/>
</dbReference>
<feature type="region of interest" description="Disordered" evidence="1">
    <location>
        <begin position="1"/>
        <end position="43"/>
    </location>
</feature>
<keyword evidence="3" id="KW-1185">Reference proteome</keyword>
<proteinExistence type="predicted"/>
<evidence type="ECO:0000256" key="1">
    <source>
        <dbReference type="SAM" id="MobiDB-lite"/>
    </source>
</evidence>
<comment type="caution">
    <text evidence="2">The sequence shown here is derived from an EMBL/GenBank/DDBJ whole genome shotgun (WGS) entry which is preliminary data.</text>
</comment>
<gene>
    <name evidence="2" type="ORF">LVIROSA_LOCUS22813</name>
</gene>
<evidence type="ECO:0000313" key="3">
    <source>
        <dbReference type="Proteomes" id="UP001157418"/>
    </source>
</evidence>